<dbReference type="OrthoDB" id="5404599at2759"/>
<dbReference type="PANTHER" id="PTHR21310">
    <property type="entry name" value="AMINOGLYCOSIDE PHOSPHOTRANSFERASE-RELATED-RELATED"/>
    <property type="match status" value="1"/>
</dbReference>
<dbReference type="SUPFAM" id="SSF56112">
    <property type="entry name" value="Protein kinase-like (PK-like)"/>
    <property type="match status" value="1"/>
</dbReference>
<evidence type="ECO:0000259" key="1">
    <source>
        <dbReference type="Pfam" id="PF01636"/>
    </source>
</evidence>
<name>A0A9X0DEZ0_9HELO</name>
<keyword evidence="3" id="KW-1185">Reference proteome</keyword>
<dbReference type="Pfam" id="PF01636">
    <property type="entry name" value="APH"/>
    <property type="match status" value="1"/>
</dbReference>
<proteinExistence type="predicted"/>
<accession>A0A9X0DEZ0</accession>
<dbReference type="EMBL" id="JAPEIS010000015">
    <property type="protein sequence ID" value="KAJ8059162.1"/>
    <property type="molecule type" value="Genomic_DNA"/>
</dbReference>
<dbReference type="InterPro" id="IPR011009">
    <property type="entry name" value="Kinase-like_dom_sf"/>
</dbReference>
<comment type="caution">
    <text evidence="2">The sequence shown here is derived from an EMBL/GenBank/DDBJ whole genome shotgun (WGS) entry which is preliminary data.</text>
</comment>
<dbReference type="AlphaFoldDB" id="A0A9X0DEZ0"/>
<evidence type="ECO:0000313" key="2">
    <source>
        <dbReference type="EMBL" id="KAJ8059162.1"/>
    </source>
</evidence>
<gene>
    <name evidence="2" type="ORF">OCU04_012136</name>
</gene>
<feature type="domain" description="Aminoglycoside phosphotransferase" evidence="1">
    <location>
        <begin position="116"/>
        <end position="147"/>
    </location>
</feature>
<dbReference type="Proteomes" id="UP001152300">
    <property type="component" value="Unassembled WGS sequence"/>
</dbReference>
<sequence>MVYDAGGASVVWSIGDAFCKVKILDSDAIREHVTLIGQIFTEVWSNIDEAMKQYYVSRVAGICKELAVWQSDGISGVDGQHLSDHFLTRLQLPIDCSPQNLLNNCKEVEMDCSIFVFYHCDLGPGNIIVDAAAEGSIGIIDWETAGFVPKEWIRTKFCIPSGMDLPGSDQESRVDWRRRVQRQLEKEGFPEVGERWMTWWINEN</sequence>
<dbReference type="PANTHER" id="PTHR21310:SF58">
    <property type="entry name" value="AMINOGLYCOSIDE PHOSPHOTRANSFERASE DOMAIN-CONTAINING PROTEIN"/>
    <property type="match status" value="1"/>
</dbReference>
<organism evidence="2 3">
    <name type="scientific">Sclerotinia nivalis</name>
    <dbReference type="NCBI Taxonomy" id="352851"/>
    <lineage>
        <taxon>Eukaryota</taxon>
        <taxon>Fungi</taxon>
        <taxon>Dikarya</taxon>
        <taxon>Ascomycota</taxon>
        <taxon>Pezizomycotina</taxon>
        <taxon>Leotiomycetes</taxon>
        <taxon>Helotiales</taxon>
        <taxon>Sclerotiniaceae</taxon>
        <taxon>Sclerotinia</taxon>
    </lineage>
</organism>
<reference evidence="2" key="1">
    <citation type="submission" date="2022-11" db="EMBL/GenBank/DDBJ databases">
        <title>Genome Resource of Sclerotinia nivalis Strain SnTB1, a Plant Pathogen Isolated from American Ginseng.</title>
        <authorList>
            <person name="Fan S."/>
        </authorList>
    </citation>
    <scope>NUCLEOTIDE SEQUENCE</scope>
    <source>
        <strain evidence="2">SnTB1</strain>
    </source>
</reference>
<dbReference type="InterPro" id="IPR002575">
    <property type="entry name" value="Aminoglycoside_PTrfase"/>
</dbReference>
<protein>
    <recommendedName>
        <fullName evidence="1">Aminoglycoside phosphotransferase domain-containing protein</fullName>
    </recommendedName>
</protein>
<dbReference type="InterPro" id="IPR051678">
    <property type="entry name" value="AGP_Transferase"/>
</dbReference>
<evidence type="ECO:0000313" key="3">
    <source>
        <dbReference type="Proteomes" id="UP001152300"/>
    </source>
</evidence>
<dbReference type="Gene3D" id="3.90.1200.10">
    <property type="match status" value="1"/>
</dbReference>